<evidence type="ECO:0000256" key="3">
    <source>
        <dbReference type="ARBA" id="ARBA00022989"/>
    </source>
</evidence>
<accession>A0ABD2NB60</accession>
<dbReference type="PROSITE" id="PS51380">
    <property type="entry name" value="EXS"/>
    <property type="match status" value="1"/>
</dbReference>
<feature type="compositionally biased region" description="Basic and acidic residues" evidence="5">
    <location>
        <begin position="80"/>
        <end position="91"/>
    </location>
</feature>
<evidence type="ECO:0000259" key="6">
    <source>
        <dbReference type="PROSITE" id="PS51380"/>
    </source>
</evidence>
<dbReference type="GO" id="GO:0016020">
    <property type="term" value="C:membrane"/>
    <property type="evidence" value="ECO:0007669"/>
    <property type="project" value="UniProtKB-SubCell"/>
</dbReference>
<dbReference type="PANTHER" id="PTHR10783">
    <property type="entry name" value="XENOTROPIC AND POLYTROPIC RETROVIRUS RECEPTOR 1-RELATED"/>
    <property type="match status" value="1"/>
</dbReference>
<evidence type="ECO:0000313" key="8">
    <source>
        <dbReference type="Proteomes" id="UP001516400"/>
    </source>
</evidence>
<keyword evidence="2" id="KW-0812">Transmembrane</keyword>
<comment type="caution">
    <text evidence="7">The sequence shown here is derived from an EMBL/GenBank/DDBJ whole genome shotgun (WGS) entry which is preliminary data.</text>
</comment>
<organism evidence="7 8">
    <name type="scientific">Cryptolaemus montrouzieri</name>
    <dbReference type="NCBI Taxonomy" id="559131"/>
    <lineage>
        <taxon>Eukaryota</taxon>
        <taxon>Metazoa</taxon>
        <taxon>Ecdysozoa</taxon>
        <taxon>Arthropoda</taxon>
        <taxon>Hexapoda</taxon>
        <taxon>Insecta</taxon>
        <taxon>Pterygota</taxon>
        <taxon>Neoptera</taxon>
        <taxon>Endopterygota</taxon>
        <taxon>Coleoptera</taxon>
        <taxon>Polyphaga</taxon>
        <taxon>Cucujiformia</taxon>
        <taxon>Coccinelloidea</taxon>
        <taxon>Coccinellidae</taxon>
        <taxon>Scymninae</taxon>
        <taxon>Scymnini</taxon>
        <taxon>Cryptolaemus</taxon>
    </lineage>
</organism>
<keyword evidence="3" id="KW-1133">Transmembrane helix</keyword>
<protein>
    <recommendedName>
        <fullName evidence="6">EXS domain-containing protein</fullName>
    </recommendedName>
</protein>
<proteinExistence type="predicted"/>
<dbReference type="AlphaFoldDB" id="A0ABD2NB60"/>
<keyword evidence="8" id="KW-1185">Reference proteome</keyword>
<comment type="subcellular location">
    <subcellularLocation>
        <location evidence="1">Membrane</location>
        <topology evidence="1">Multi-pass membrane protein</topology>
    </subcellularLocation>
</comment>
<feature type="domain" description="EXS" evidence="6">
    <location>
        <begin position="1"/>
        <end position="61"/>
    </location>
</feature>
<dbReference type="InterPro" id="IPR004342">
    <property type="entry name" value="EXS_C"/>
</dbReference>
<evidence type="ECO:0000256" key="5">
    <source>
        <dbReference type="SAM" id="MobiDB-lite"/>
    </source>
</evidence>
<dbReference type="EMBL" id="JABFTP020000083">
    <property type="protein sequence ID" value="KAL3275926.1"/>
    <property type="molecule type" value="Genomic_DNA"/>
</dbReference>
<dbReference type="Pfam" id="PF03124">
    <property type="entry name" value="EXS"/>
    <property type="match status" value="1"/>
</dbReference>
<gene>
    <name evidence="7" type="ORF">HHI36_020662</name>
</gene>
<reference evidence="7 8" key="1">
    <citation type="journal article" date="2021" name="BMC Biol.">
        <title>Horizontally acquired antibacterial genes associated with adaptive radiation of ladybird beetles.</title>
        <authorList>
            <person name="Li H.S."/>
            <person name="Tang X.F."/>
            <person name="Huang Y.H."/>
            <person name="Xu Z.Y."/>
            <person name="Chen M.L."/>
            <person name="Du X.Y."/>
            <person name="Qiu B.Y."/>
            <person name="Chen P.T."/>
            <person name="Zhang W."/>
            <person name="Slipinski A."/>
            <person name="Escalona H.E."/>
            <person name="Waterhouse R.M."/>
            <person name="Zwick A."/>
            <person name="Pang H."/>
        </authorList>
    </citation>
    <scope>NUCLEOTIDE SEQUENCE [LARGE SCALE GENOMIC DNA]</scope>
    <source>
        <strain evidence="7">SYSU2018</strain>
    </source>
</reference>
<name>A0ABD2NB60_9CUCU</name>
<dbReference type="Proteomes" id="UP001516400">
    <property type="component" value="Unassembled WGS sequence"/>
</dbReference>
<sequence length="100" mass="11766">MGYVHADLMVTILAPFEVFRRFMWNFFRLENEHLNNVGKFRAVRDISVAPLDSSDQMIILKMMDEVDGVTNRRKKKSIAKKKEEQRLRLEGESTDDMDNT</sequence>
<feature type="region of interest" description="Disordered" evidence="5">
    <location>
        <begin position="70"/>
        <end position="100"/>
    </location>
</feature>
<evidence type="ECO:0000313" key="7">
    <source>
        <dbReference type="EMBL" id="KAL3275926.1"/>
    </source>
</evidence>
<keyword evidence="4" id="KW-0472">Membrane</keyword>
<dbReference type="PANTHER" id="PTHR10783:SF103">
    <property type="entry name" value="SOLUTE CARRIER FAMILY 53 MEMBER 1"/>
    <property type="match status" value="1"/>
</dbReference>
<evidence type="ECO:0000256" key="1">
    <source>
        <dbReference type="ARBA" id="ARBA00004141"/>
    </source>
</evidence>
<evidence type="ECO:0000256" key="2">
    <source>
        <dbReference type="ARBA" id="ARBA00022692"/>
    </source>
</evidence>
<evidence type="ECO:0000256" key="4">
    <source>
        <dbReference type="ARBA" id="ARBA00023136"/>
    </source>
</evidence>